<dbReference type="PROSITE" id="PS50005">
    <property type="entry name" value="TPR"/>
    <property type="match status" value="1"/>
</dbReference>
<organism evidence="3 4">
    <name type="scientific">Dyadobacter linearis</name>
    <dbReference type="NCBI Taxonomy" id="2823330"/>
    <lineage>
        <taxon>Bacteria</taxon>
        <taxon>Pseudomonadati</taxon>
        <taxon>Bacteroidota</taxon>
        <taxon>Cytophagia</taxon>
        <taxon>Cytophagales</taxon>
        <taxon>Spirosomataceae</taxon>
        <taxon>Dyadobacter</taxon>
    </lineage>
</organism>
<proteinExistence type="predicted"/>
<evidence type="ECO:0008006" key="5">
    <source>
        <dbReference type="Google" id="ProtNLM"/>
    </source>
</evidence>
<dbReference type="SUPFAM" id="SSF48452">
    <property type="entry name" value="TPR-like"/>
    <property type="match status" value="1"/>
</dbReference>
<dbReference type="Proteomes" id="UP000679725">
    <property type="component" value="Unassembled WGS sequence"/>
</dbReference>
<name>A0ABM8UJ93_9BACT</name>
<dbReference type="Gene3D" id="1.25.40.10">
    <property type="entry name" value="Tetratricopeptide repeat domain"/>
    <property type="match status" value="1"/>
</dbReference>
<feature type="chain" id="PRO_5047002825" description="Tetratricopeptide repeat protein" evidence="2">
    <location>
        <begin position="22"/>
        <end position="290"/>
    </location>
</feature>
<dbReference type="InterPro" id="IPR019734">
    <property type="entry name" value="TPR_rpt"/>
</dbReference>
<keyword evidence="4" id="KW-1185">Reference proteome</keyword>
<evidence type="ECO:0000313" key="3">
    <source>
        <dbReference type="EMBL" id="CAG5067572.1"/>
    </source>
</evidence>
<feature type="signal peptide" evidence="2">
    <location>
        <begin position="1"/>
        <end position="21"/>
    </location>
</feature>
<sequence>MKKKRHLLLLMFLTTSFSAFAQTKDNAEIRKMYEEDQSARKVQNIDWVLLNRNDSVRAKRVYELLDSGKIITGKDYYHSAMIFQHGRDTTASGMAVKLMKKSIALDSTVNRWLLAAAIDRDLMRKGLPQIYGTQFVKMGQNAKFERYRIDSTQITDTQRKYYFVETLAEQKIKERKMNLMSVMQFYSQEKSLDKTLELIIAEKDKGNTASYDVSEEAINSFAYKFINTPQDALKIFKLNTELYPDGFNTFDSYGECLLLLNKKEEAKVAYKRSLQLNPRNNNALEKLKEL</sequence>
<dbReference type="EMBL" id="CAJRAU010000001">
    <property type="protein sequence ID" value="CAG5067572.1"/>
    <property type="molecule type" value="Genomic_DNA"/>
</dbReference>
<accession>A0ABM8UJ93</accession>
<keyword evidence="2" id="KW-0732">Signal</keyword>
<protein>
    <recommendedName>
        <fullName evidence="5">Tetratricopeptide repeat protein</fullName>
    </recommendedName>
</protein>
<evidence type="ECO:0000313" key="4">
    <source>
        <dbReference type="Proteomes" id="UP000679725"/>
    </source>
</evidence>
<comment type="caution">
    <text evidence="3">The sequence shown here is derived from an EMBL/GenBank/DDBJ whole genome shotgun (WGS) entry which is preliminary data.</text>
</comment>
<keyword evidence="1" id="KW-0802">TPR repeat</keyword>
<reference evidence="3 4" key="1">
    <citation type="submission" date="2021-04" db="EMBL/GenBank/DDBJ databases">
        <authorList>
            <person name="Rodrigo-Torres L."/>
            <person name="Arahal R. D."/>
            <person name="Lucena T."/>
        </authorList>
    </citation>
    <scope>NUCLEOTIDE SEQUENCE [LARGE SCALE GENOMIC DNA]</scope>
    <source>
        <strain evidence="3 4">CECT 9623</strain>
    </source>
</reference>
<gene>
    <name evidence="3" type="ORF">DYBT9623_00293</name>
</gene>
<evidence type="ECO:0000256" key="2">
    <source>
        <dbReference type="SAM" id="SignalP"/>
    </source>
</evidence>
<dbReference type="InterPro" id="IPR011990">
    <property type="entry name" value="TPR-like_helical_dom_sf"/>
</dbReference>
<dbReference type="RefSeq" id="WP_215231736.1">
    <property type="nucleotide sequence ID" value="NZ_CAJRAU010000001.1"/>
</dbReference>
<feature type="repeat" description="TPR" evidence="1">
    <location>
        <begin position="247"/>
        <end position="280"/>
    </location>
</feature>
<evidence type="ECO:0000256" key="1">
    <source>
        <dbReference type="PROSITE-ProRule" id="PRU00339"/>
    </source>
</evidence>